<name>A0A080Z128_PHYNI</name>
<proteinExistence type="predicted"/>
<sequence>MALDCVNASISHSQQMRQDVEDLILQQDAQDKALLARKSVIEKFLYNTHPPAASDVIDPLTTIENVDDVEHQD</sequence>
<dbReference type="Proteomes" id="UP000028582">
    <property type="component" value="Unassembled WGS sequence"/>
</dbReference>
<comment type="caution">
    <text evidence="1">The sequence shown here is derived from an EMBL/GenBank/DDBJ whole genome shotgun (WGS) entry which is preliminary data.</text>
</comment>
<dbReference type="EMBL" id="ANJA01003949">
    <property type="protein sequence ID" value="ETO60339.1"/>
    <property type="molecule type" value="Genomic_DNA"/>
</dbReference>
<reference evidence="1 2" key="1">
    <citation type="submission" date="2013-11" db="EMBL/GenBank/DDBJ databases">
        <title>The Genome Sequence of Phytophthora parasitica P1976.</title>
        <authorList>
            <consortium name="The Broad Institute Genomics Platform"/>
            <person name="Russ C."/>
            <person name="Tyler B."/>
            <person name="Panabieres F."/>
            <person name="Shan W."/>
            <person name="Tripathy S."/>
            <person name="Grunwald N."/>
            <person name="Machado M."/>
            <person name="Johnson C.S."/>
            <person name="Walker B."/>
            <person name="Young S."/>
            <person name="Zeng Q."/>
            <person name="Gargeya S."/>
            <person name="Fitzgerald M."/>
            <person name="Haas B."/>
            <person name="Abouelleil A."/>
            <person name="Allen A.W."/>
            <person name="Alvarado L."/>
            <person name="Arachchi H.M."/>
            <person name="Berlin A.M."/>
            <person name="Chapman S.B."/>
            <person name="Gainer-Dewar J."/>
            <person name="Goldberg J."/>
            <person name="Griggs A."/>
            <person name="Gujja S."/>
            <person name="Hansen M."/>
            <person name="Howarth C."/>
            <person name="Imamovic A."/>
            <person name="Ireland A."/>
            <person name="Larimer J."/>
            <person name="McCowan C."/>
            <person name="Murphy C."/>
            <person name="Pearson M."/>
            <person name="Poon T.W."/>
            <person name="Priest M."/>
            <person name="Roberts A."/>
            <person name="Saif S."/>
            <person name="Shea T."/>
            <person name="Sisk P."/>
            <person name="Sykes S."/>
            <person name="Wortman J."/>
            <person name="Nusbaum C."/>
            <person name="Birren B."/>
        </authorList>
    </citation>
    <scope>NUCLEOTIDE SEQUENCE [LARGE SCALE GENOMIC DNA]</scope>
    <source>
        <strain evidence="1 2">P1976</strain>
    </source>
</reference>
<dbReference type="AlphaFoldDB" id="A0A080Z128"/>
<accession>A0A080Z128</accession>
<evidence type="ECO:0000313" key="2">
    <source>
        <dbReference type="Proteomes" id="UP000028582"/>
    </source>
</evidence>
<evidence type="ECO:0000313" key="1">
    <source>
        <dbReference type="EMBL" id="ETO60339.1"/>
    </source>
</evidence>
<gene>
    <name evidence="1" type="ORF">F444_21450</name>
</gene>
<protein>
    <submittedName>
        <fullName evidence="1">Uncharacterized protein</fullName>
    </submittedName>
</protein>
<organism evidence="1 2">
    <name type="scientific">Phytophthora nicotianae P1976</name>
    <dbReference type="NCBI Taxonomy" id="1317066"/>
    <lineage>
        <taxon>Eukaryota</taxon>
        <taxon>Sar</taxon>
        <taxon>Stramenopiles</taxon>
        <taxon>Oomycota</taxon>
        <taxon>Peronosporomycetes</taxon>
        <taxon>Peronosporales</taxon>
        <taxon>Peronosporaceae</taxon>
        <taxon>Phytophthora</taxon>
    </lineage>
</organism>